<keyword evidence="6 7" id="KW-0472">Membrane</keyword>
<feature type="domain" description="Sulfatase N-terminal" evidence="8">
    <location>
        <begin position="613"/>
        <end position="902"/>
    </location>
</feature>
<feature type="transmembrane region" description="Helical" evidence="7">
    <location>
        <begin position="83"/>
        <end position="102"/>
    </location>
</feature>
<keyword evidence="10" id="KW-1185">Reference proteome</keyword>
<dbReference type="Pfam" id="PF00884">
    <property type="entry name" value="Sulfatase"/>
    <property type="match status" value="1"/>
</dbReference>
<dbReference type="EMBL" id="JMHU01000001">
    <property type="protein sequence ID" value="KDA46817.1"/>
    <property type="molecule type" value="Genomic_DNA"/>
</dbReference>
<feature type="transmembrane region" description="Helical" evidence="7">
    <location>
        <begin position="171"/>
        <end position="188"/>
    </location>
</feature>
<comment type="pathway">
    <text evidence="2">Cell wall biogenesis; lipoteichoic acid biosynthesis.</text>
</comment>
<evidence type="ECO:0000256" key="6">
    <source>
        <dbReference type="ARBA" id="ARBA00023136"/>
    </source>
</evidence>
<evidence type="ECO:0000256" key="2">
    <source>
        <dbReference type="ARBA" id="ARBA00004936"/>
    </source>
</evidence>
<evidence type="ECO:0000259" key="8">
    <source>
        <dbReference type="Pfam" id="PF00884"/>
    </source>
</evidence>
<gene>
    <name evidence="9" type="ORF">Lani381_0031</name>
</gene>
<feature type="transmembrane region" description="Helical" evidence="7">
    <location>
        <begin position="12"/>
        <end position="31"/>
    </location>
</feature>
<organism evidence="9 10">
    <name type="scientific">Ligilactobacillus animalis</name>
    <dbReference type="NCBI Taxonomy" id="1605"/>
    <lineage>
        <taxon>Bacteria</taxon>
        <taxon>Bacillati</taxon>
        <taxon>Bacillota</taxon>
        <taxon>Bacilli</taxon>
        <taxon>Lactobacillales</taxon>
        <taxon>Lactobacillaceae</taxon>
        <taxon>Ligilactobacillus</taxon>
    </lineage>
</organism>
<feature type="transmembrane region" description="Helical" evidence="7">
    <location>
        <begin position="114"/>
        <end position="136"/>
    </location>
</feature>
<protein>
    <recommendedName>
        <fullName evidence="8">Sulfatase N-terminal domain-containing protein</fullName>
    </recommendedName>
</protein>
<sequence>MIKKDVGSKLKAWSVTYGVMFLTLFNALYWQHEPQILQQDTISFKYLLANILHGFSVTGPVLALLLIGYLVAHSKTIGPAQIWGWLFVGGWISLFVLYFLQATDPVWVGYFYNAIFPILRNAYPLISGILLGTLTLRWTKKIFAATPYTYVAFFVGMIVFPTVFAQDIFSYNGGSSIIYAWVIFTLGADLPVSKLWTKTWGYLFGSTALLILFLGVMPLISEGSHGDLSTAARFTNSASLFPVLFSLCLMSFIVKMTAWKKQYSYIFNLIGALLLATNGALIELTNELNTKATLGLRYLQLLEGVLLPLAIALVVWLYRKTRWSKTLANCDIRSSTWTLDNLDQNIKASGSELKMKIVQHKYQLLVAGTMLVWAYLSFVVTNVNGHVADSMTGDIAFNAWTFSILQRPQMIVFTALLFICLHLFLRGLTNNFWLSFLSSNYLIIIWLIATRLKIDSRREPILPAEAGMVRAYGDLLHMVPTGYLWLGGSLLLCLILGSIWLTKKQKISKLSLKRRVKWILIPLIVIFSSCYWNHEGFILKKAMRNIGNDPLFHHQLYAAQLNGPTIQFLNNIDVVVMERPKDYSKAKIQEIVAKYSAKAKDINAKRTSTLSEQTVIFNLSESFSDPSHVAGTKLKNDPIPNVHQLMSQNVGGYMLSSSYGGGTANMEYMTLTGFPMANFAPTISTPYAQVVASRPYTPSIVDYFPNAVAIHPYVGNFYSRPVVYDKFGFDDFIYLGSKTGIKYQENVGKNPYLSDKTAYLNALEAIKNNKDLGQFINLVTIQNHMPYGDDYYDGMNEYEVTEAVDIDNTRNAINSFAKGIHYTDEYVAEFIEQIDQIQKPITLVFYGDHLPGIYANEMDKDGLNLHETDYFIYSNKYAQQNGAKNSLNKSKIISPNDFPAMVAEKVNAKISPYYALLTAVYQQTPAIYMGNDPSSEKSRVVDYVTENEQILTEKQLSAEQKEILEDLRLIQYDITAGENYVKETKFMQLP</sequence>
<evidence type="ECO:0000313" key="9">
    <source>
        <dbReference type="EMBL" id="KDA46817.1"/>
    </source>
</evidence>
<evidence type="ECO:0000256" key="7">
    <source>
        <dbReference type="SAM" id="Phobius"/>
    </source>
</evidence>
<feature type="transmembrane region" description="Helical" evidence="7">
    <location>
        <begin position="432"/>
        <end position="449"/>
    </location>
</feature>
<feature type="transmembrane region" description="Helical" evidence="7">
    <location>
        <begin position="240"/>
        <end position="258"/>
    </location>
</feature>
<dbReference type="RefSeq" id="WP_081797057.1">
    <property type="nucleotide sequence ID" value="NZ_CP195054.1"/>
</dbReference>
<accession>A0ABR4RRZ8</accession>
<feature type="transmembrane region" description="Helical" evidence="7">
    <location>
        <begin position="148"/>
        <end position="165"/>
    </location>
</feature>
<evidence type="ECO:0000256" key="5">
    <source>
        <dbReference type="ARBA" id="ARBA00022989"/>
    </source>
</evidence>
<proteinExistence type="predicted"/>
<dbReference type="SUPFAM" id="SSF53649">
    <property type="entry name" value="Alkaline phosphatase-like"/>
    <property type="match status" value="1"/>
</dbReference>
<dbReference type="InterPro" id="IPR000917">
    <property type="entry name" value="Sulfatase_N"/>
</dbReference>
<dbReference type="CDD" id="cd16015">
    <property type="entry name" value="LTA_synthase"/>
    <property type="match status" value="1"/>
</dbReference>
<comment type="caution">
    <text evidence="9">The sequence shown here is derived from an EMBL/GenBank/DDBJ whole genome shotgun (WGS) entry which is preliminary data.</text>
</comment>
<evidence type="ECO:0000313" key="10">
    <source>
        <dbReference type="Proteomes" id="UP000027129"/>
    </source>
</evidence>
<evidence type="ECO:0000256" key="1">
    <source>
        <dbReference type="ARBA" id="ARBA00004651"/>
    </source>
</evidence>
<dbReference type="PANTHER" id="PTHR47371:SF3">
    <property type="entry name" value="PHOSPHOGLYCEROL TRANSFERASE I"/>
    <property type="match status" value="1"/>
</dbReference>
<reference evidence="9 10" key="1">
    <citation type="submission" date="2014-04" db="EMBL/GenBank/DDBJ databases">
        <title>Draft Genome Sequence of Lactobacillus animalis 381-IL-28.</title>
        <authorList>
            <person name="Sturino J.M."/>
            <person name="Rajendran M."/>
            <person name="Altermann E."/>
        </authorList>
    </citation>
    <scope>NUCLEOTIDE SEQUENCE [LARGE SCALE GENOMIC DNA]</scope>
    <source>
        <strain evidence="9 10">381-IL-28</strain>
    </source>
</reference>
<feature type="transmembrane region" description="Helical" evidence="7">
    <location>
        <begin position="483"/>
        <end position="503"/>
    </location>
</feature>
<feature type="transmembrane region" description="Helical" evidence="7">
    <location>
        <begin position="515"/>
        <end position="534"/>
    </location>
</feature>
<dbReference type="Gene3D" id="3.40.720.10">
    <property type="entry name" value="Alkaline Phosphatase, subunit A"/>
    <property type="match status" value="1"/>
</dbReference>
<comment type="subcellular location">
    <subcellularLocation>
        <location evidence="1">Cell membrane</location>
        <topology evidence="1">Multi-pass membrane protein</topology>
    </subcellularLocation>
</comment>
<dbReference type="InterPro" id="IPR017850">
    <property type="entry name" value="Alkaline_phosphatase_core_sf"/>
</dbReference>
<feature type="transmembrane region" description="Helical" evidence="7">
    <location>
        <begin position="298"/>
        <end position="318"/>
    </location>
</feature>
<keyword evidence="3" id="KW-1003">Cell membrane</keyword>
<dbReference type="PANTHER" id="PTHR47371">
    <property type="entry name" value="LIPOTEICHOIC ACID SYNTHASE"/>
    <property type="match status" value="1"/>
</dbReference>
<feature type="transmembrane region" description="Helical" evidence="7">
    <location>
        <begin position="51"/>
        <end position="71"/>
    </location>
</feature>
<keyword evidence="5 7" id="KW-1133">Transmembrane helix</keyword>
<evidence type="ECO:0000256" key="3">
    <source>
        <dbReference type="ARBA" id="ARBA00022475"/>
    </source>
</evidence>
<dbReference type="InterPro" id="IPR050448">
    <property type="entry name" value="OpgB/LTA_synthase_biosynth"/>
</dbReference>
<feature type="transmembrane region" description="Helical" evidence="7">
    <location>
        <begin position="265"/>
        <end position="286"/>
    </location>
</feature>
<evidence type="ECO:0000256" key="4">
    <source>
        <dbReference type="ARBA" id="ARBA00022692"/>
    </source>
</evidence>
<dbReference type="Proteomes" id="UP000027129">
    <property type="component" value="Unassembled WGS sequence"/>
</dbReference>
<feature type="transmembrane region" description="Helical" evidence="7">
    <location>
        <begin position="200"/>
        <end position="220"/>
    </location>
</feature>
<keyword evidence="4 7" id="KW-0812">Transmembrane</keyword>
<feature type="transmembrane region" description="Helical" evidence="7">
    <location>
        <begin position="404"/>
        <end position="425"/>
    </location>
</feature>
<feature type="transmembrane region" description="Helical" evidence="7">
    <location>
        <begin position="364"/>
        <end position="384"/>
    </location>
</feature>
<name>A0ABR4RRZ8_9LACO</name>